<reference evidence="1 2" key="1">
    <citation type="journal article" date="2018" name="Nat. Genet.">
        <title>The Rosa genome provides new insights in the design of modern roses.</title>
        <authorList>
            <person name="Bendahmane M."/>
        </authorList>
    </citation>
    <scope>NUCLEOTIDE SEQUENCE [LARGE SCALE GENOMIC DNA]</scope>
    <source>
        <strain evidence="2">cv. Old Blush</strain>
    </source>
</reference>
<dbReference type="EMBL" id="PDCK01000044">
    <property type="protein sequence ID" value="PRQ23527.1"/>
    <property type="molecule type" value="Genomic_DNA"/>
</dbReference>
<evidence type="ECO:0000313" key="1">
    <source>
        <dbReference type="EMBL" id="PRQ23527.1"/>
    </source>
</evidence>
<keyword evidence="2" id="KW-1185">Reference proteome</keyword>
<organism evidence="1 2">
    <name type="scientific">Rosa chinensis</name>
    <name type="common">China rose</name>
    <dbReference type="NCBI Taxonomy" id="74649"/>
    <lineage>
        <taxon>Eukaryota</taxon>
        <taxon>Viridiplantae</taxon>
        <taxon>Streptophyta</taxon>
        <taxon>Embryophyta</taxon>
        <taxon>Tracheophyta</taxon>
        <taxon>Spermatophyta</taxon>
        <taxon>Magnoliopsida</taxon>
        <taxon>eudicotyledons</taxon>
        <taxon>Gunneridae</taxon>
        <taxon>Pentapetalae</taxon>
        <taxon>rosids</taxon>
        <taxon>fabids</taxon>
        <taxon>Rosales</taxon>
        <taxon>Rosaceae</taxon>
        <taxon>Rosoideae</taxon>
        <taxon>Rosoideae incertae sedis</taxon>
        <taxon>Rosa</taxon>
    </lineage>
</organism>
<proteinExistence type="predicted"/>
<dbReference type="PANTHER" id="PTHR10556:SF35">
    <property type="entry name" value="3-OXO-5-ALPHA-STEROID 4-DEHYDROGENASE FAMILY PROTEIN"/>
    <property type="match status" value="1"/>
</dbReference>
<dbReference type="GO" id="GO:0016491">
    <property type="term" value="F:oxidoreductase activity"/>
    <property type="evidence" value="ECO:0007669"/>
    <property type="project" value="TreeGrafter"/>
</dbReference>
<dbReference type="InterPro" id="IPR039357">
    <property type="entry name" value="SRD5A/TECR"/>
</dbReference>
<accession>A0A2P6PNM7</accession>
<dbReference type="Proteomes" id="UP000238479">
    <property type="component" value="Chromosome 6"/>
</dbReference>
<name>A0A2P6PNM7_ROSCH</name>
<dbReference type="PANTHER" id="PTHR10556">
    <property type="entry name" value="3-OXO-5-ALPHA-STEROID 4-DEHYDROGENASE"/>
    <property type="match status" value="1"/>
</dbReference>
<dbReference type="Gramene" id="PRQ23527">
    <property type="protein sequence ID" value="PRQ23527"/>
    <property type="gene ID" value="RchiOBHm_Chr6g0262361"/>
</dbReference>
<sequence length="131" mass="14761">MPGSRRWEESTWSIPSFGRIIAINPFLKNQSKLTYLVEEACKLLILPHFSSLTSLVFVPRYGDIRYLLFSSCLTIHFLKRLLEVQSVHKSSGGMALDTAIFICFSYFTSSATMIDLRSAPYCNPRATGATN</sequence>
<comment type="caution">
    <text evidence="1">The sequence shown here is derived from an EMBL/GenBank/DDBJ whole genome shotgun (WGS) entry which is preliminary data.</text>
</comment>
<gene>
    <name evidence="1" type="ORF">RchiOBHm_Chr6g0262361</name>
</gene>
<evidence type="ECO:0000313" key="2">
    <source>
        <dbReference type="Proteomes" id="UP000238479"/>
    </source>
</evidence>
<dbReference type="STRING" id="74649.A0A2P6PNM7"/>
<protein>
    <submittedName>
        <fullName evidence="1">Uncharacterized protein</fullName>
    </submittedName>
</protein>
<dbReference type="AlphaFoldDB" id="A0A2P6PNM7"/>